<sequence length="108" mass="12053">MFPLCQSLHVSGPISELIKKGGFPLEGAAIWGRLTSGLRCICIDAVQCRKWNFRVSSLGQNSSPDRGSGKVVKSIHPRDLWICVPSEYFDPCMVAILEFATREKPNFR</sequence>
<dbReference type="EMBL" id="JAACXV010000084">
    <property type="protein sequence ID" value="KAF7284055.1"/>
    <property type="molecule type" value="Genomic_DNA"/>
</dbReference>
<keyword evidence="2" id="KW-1185">Reference proteome</keyword>
<reference evidence="1" key="1">
    <citation type="submission" date="2020-08" db="EMBL/GenBank/DDBJ databases">
        <title>Genome sequencing and assembly of the red palm weevil Rhynchophorus ferrugineus.</title>
        <authorList>
            <person name="Dias G.B."/>
            <person name="Bergman C.M."/>
            <person name="Manee M."/>
        </authorList>
    </citation>
    <scope>NUCLEOTIDE SEQUENCE</scope>
    <source>
        <strain evidence="1">AA-2017</strain>
        <tissue evidence="1">Whole larva</tissue>
    </source>
</reference>
<name>A0A834ML14_RHYFE</name>
<proteinExistence type="predicted"/>
<evidence type="ECO:0000313" key="2">
    <source>
        <dbReference type="Proteomes" id="UP000625711"/>
    </source>
</evidence>
<accession>A0A834ML14</accession>
<comment type="caution">
    <text evidence="1">The sequence shown here is derived from an EMBL/GenBank/DDBJ whole genome shotgun (WGS) entry which is preliminary data.</text>
</comment>
<gene>
    <name evidence="1" type="ORF">GWI33_022674</name>
</gene>
<dbReference type="AlphaFoldDB" id="A0A834ML14"/>
<organism evidence="1 2">
    <name type="scientific">Rhynchophorus ferrugineus</name>
    <name type="common">Red palm weevil</name>
    <name type="synonym">Curculio ferrugineus</name>
    <dbReference type="NCBI Taxonomy" id="354439"/>
    <lineage>
        <taxon>Eukaryota</taxon>
        <taxon>Metazoa</taxon>
        <taxon>Ecdysozoa</taxon>
        <taxon>Arthropoda</taxon>
        <taxon>Hexapoda</taxon>
        <taxon>Insecta</taxon>
        <taxon>Pterygota</taxon>
        <taxon>Neoptera</taxon>
        <taxon>Endopterygota</taxon>
        <taxon>Coleoptera</taxon>
        <taxon>Polyphaga</taxon>
        <taxon>Cucujiformia</taxon>
        <taxon>Curculionidae</taxon>
        <taxon>Dryophthorinae</taxon>
        <taxon>Rhynchophorus</taxon>
    </lineage>
</organism>
<evidence type="ECO:0000313" key="1">
    <source>
        <dbReference type="EMBL" id="KAF7284055.1"/>
    </source>
</evidence>
<protein>
    <submittedName>
        <fullName evidence="1">Uncharacterized protein</fullName>
    </submittedName>
</protein>
<dbReference type="Proteomes" id="UP000625711">
    <property type="component" value="Unassembled WGS sequence"/>
</dbReference>